<evidence type="ECO:0000313" key="2">
    <source>
        <dbReference type="EMBL" id="VEU20075.1"/>
    </source>
</evidence>
<feature type="region of interest" description="Disordered" evidence="1">
    <location>
        <begin position="240"/>
        <end position="259"/>
    </location>
</feature>
<accession>A0A448YGI7</accession>
<gene>
    <name evidence="2" type="ORF">BRENAR_LOCUS810</name>
</gene>
<dbReference type="AlphaFoldDB" id="A0A448YGI7"/>
<name>A0A448YGI7_BRENA</name>
<proteinExistence type="predicted"/>
<dbReference type="OrthoDB" id="4078670at2759"/>
<dbReference type="Proteomes" id="UP000290900">
    <property type="component" value="Unassembled WGS sequence"/>
</dbReference>
<sequence length="259" mass="29882">MGATFIDEPVSLLQLSEGSRTKLSTVSDYPLDYNIFLFKGISDSRKEDEQELINFRKSILDSVPEDYGNLVFGGLGKKDDGTPKLELTTTARLQERLLKLLILERHKRDIEALNRMLASDPENKKRINYNEIKEPLKYEIKSPIYRSFESHKALYKNSFKKFSLLQNVEYDFEHVIDEDGDYQNDNDLVDAFCTEDIVGFNEKMKENKGKDYDSLEDVVSNSEIGRVLIPLAAQTFILEDDETTETPELDDEKEDVKRS</sequence>
<evidence type="ECO:0000256" key="1">
    <source>
        <dbReference type="SAM" id="MobiDB-lite"/>
    </source>
</evidence>
<dbReference type="InParanoid" id="A0A448YGI7"/>
<dbReference type="EMBL" id="CAACVR010000001">
    <property type="protein sequence ID" value="VEU20075.1"/>
    <property type="molecule type" value="Genomic_DNA"/>
</dbReference>
<evidence type="ECO:0000313" key="3">
    <source>
        <dbReference type="Proteomes" id="UP000290900"/>
    </source>
</evidence>
<reference evidence="2 3" key="1">
    <citation type="submission" date="2018-12" db="EMBL/GenBank/DDBJ databases">
        <authorList>
            <person name="Tiukova I."/>
            <person name="Dainat J."/>
        </authorList>
    </citation>
    <scope>NUCLEOTIDE SEQUENCE [LARGE SCALE GENOMIC DNA]</scope>
</reference>
<protein>
    <submittedName>
        <fullName evidence="2">DEKNAAC100287</fullName>
    </submittedName>
</protein>
<keyword evidence="3" id="KW-1185">Reference proteome</keyword>
<organism evidence="2 3">
    <name type="scientific">Brettanomyces naardenensis</name>
    <name type="common">Yeast</name>
    <dbReference type="NCBI Taxonomy" id="13370"/>
    <lineage>
        <taxon>Eukaryota</taxon>
        <taxon>Fungi</taxon>
        <taxon>Dikarya</taxon>
        <taxon>Ascomycota</taxon>
        <taxon>Saccharomycotina</taxon>
        <taxon>Pichiomycetes</taxon>
        <taxon>Pichiales</taxon>
        <taxon>Pichiaceae</taxon>
        <taxon>Brettanomyces</taxon>
    </lineage>
</organism>
<feature type="compositionally biased region" description="Acidic residues" evidence="1">
    <location>
        <begin position="240"/>
        <end position="253"/>
    </location>
</feature>